<evidence type="ECO:0000256" key="6">
    <source>
        <dbReference type="ARBA" id="ARBA00023002"/>
    </source>
</evidence>
<dbReference type="InParanoid" id="E4V761"/>
<dbReference type="SUPFAM" id="SSF51197">
    <property type="entry name" value="Clavaminate synthase-like"/>
    <property type="match status" value="1"/>
</dbReference>
<dbReference type="EMBL" id="DS989831">
    <property type="protein sequence ID" value="EFQ96927.1"/>
    <property type="molecule type" value="Genomic_DNA"/>
</dbReference>
<evidence type="ECO:0000256" key="2">
    <source>
        <dbReference type="ARBA" id="ARBA00005830"/>
    </source>
</evidence>
<dbReference type="HOGENOM" id="CLU_047725_0_0_1"/>
<evidence type="ECO:0000256" key="4">
    <source>
        <dbReference type="ARBA" id="ARBA00022723"/>
    </source>
</evidence>
<keyword evidence="6" id="KW-0560">Oxidoreductase</keyword>
<reference evidence="9" key="1">
    <citation type="journal article" date="2012" name="MBio">
        <title>Comparative genome analysis of Trichophyton rubrum and related dermatophytes reveals candidate genes involved in infection.</title>
        <authorList>
            <person name="Martinez D.A."/>
            <person name="Oliver B.G."/>
            <person name="Graeser Y."/>
            <person name="Goldberg J.M."/>
            <person name="Li W."/>
            <person name="Martinez-Rossi N.M."/>
            <person name="Monod M."/>
            <person name="Shelest E."/>
            <person name="Barton R.C."/>
            <person name="Birch E."/>
            <person name="Brakhage A.A."/>
            <person name="Chen Z."/>
            <person name="Gurr S.J."/>
            <person name="Heiman D."/>
            <person name="Heitman J."/>
            <person name="Kosti I."/>
            <person name="Rossi A."/>
            <person name="Saif S."/>
            <person name="Samalova M."/>
            <person name="Saunders C.W."/>
            <person name="Shea T."/>
            <person name="Summerbell R.C."/>
            <person name="Xu J."/>
            <person name="Young S."/>
            <person name="Zeng Q."/>
            <person name="Birren B.W."/>
            <person name="Cuomo C.A."/>
            <person name="White T.C."/>
        </authorList>
    </citation>
    <scope>NUCLEOTIDE SEQUENCE [LARGE SCALE GENOMIC DNA]</scope>
    <source>
        <strain evidence="9">ATCC MYA-4604 / CBS 118893</strain>
    </source>
</reference>
<dbReference type="InterPro" id="IPR008775">
    <property type="entry name" value="Phytyl_CoA_dOase-like"/>
</dbReference>
<evidence type="ECO:0000256" key="3">
    <source>
        <dbReference type="ARBA" id="ARBA00011738"/>
    </source>
</evidence>
<sequence length="313" mass="34071">MPAFPPPLDPSYEPSVTLERVPATAPIEGIVAVLKRDGGLILTDLVSREDLAAVHDELEPYLQQKKAESDAVYDLIPKQTSVVSGLTGKSPAIVRITESDALSRVVAAVLQRTCTATWEDRTEEFTIEPLLSNSMTFHISHGAPRQRLHRDDMIYGVYHGGGGKRGCSGYSLVDETMLGVMIAGTRTTRANGATMAIPGSHLWDHTRVPRTDEVCFAEMEPGSAFVFFGSTYHGAGSNAVPGQVRRVYGLFFCPGSHRQEENQFLAVPRSKIPGMSERMLSLLGYKKPETWLGIVNNGDPAANLQEVLTMANS</sequence>
<comment type="cofactor">
    <cofactor evidence="1">
        <name>Fe cation</name>
        <dbReference type="ChEBI" id="CHEBI:24875"/>
    </cofactor>
</comment>
<dbReference type="Gene3D" id="2.60.120.620">
    <property type="entry name" value="q2cbj1_9rhob like domain"/>
    <property type="match status" value="1"/>
</dbReference>
<dbReference type="PANTHER" id="PTHR20883">
    <property type="entry name" value="PHYTANOYL-COA DIOXYGENASE DOMAIN CONTAINING 1"/>
    <property type="match status" value="1"/>
</dbReference>
<dbReference type="AlphaFoldDB" id="E4V761"/>
<dbReference type="PANTHER" id="PTHR20883:SF45">
    <property type="entry name" value="PHYTANOYL-COA DIOXYGENASE FAMILY PROTEIN"/>
    <property type="match status" value="1"/>
</dbReference>
<keyword evidence="7" id="KW-0408">Iron</keyword>
<evidence type="ECO:0000256" key="7">
    <source>
        <dbReference type="ARBA" id="ARBA00023004"/>
    </source>
</evidence>
<dbReference type="VEuPathDB" id="FungiDB:MGYG_08852"/>
<dbReference type="RefSeq" id="XP_003169304.1">
    <property type="nucleotide sequence ID" value="XM_003169256.1"/>
</dbReference>
<evidence type="ECO:0000256" key="5">
    <source>
        <dbReference type="ARBA" id="ARBA00022964"/>
    </source>
</evidence>
<evidence type="ECO:0008006" key="10">
    <source>
        <dbReference type="Google" id="ProtNLM"/>
    </source>
</evidence>
<dbReference type="Proteomes" id="UP000002669">
    <property type="component" value="Unassembled WGS sequence"/>
</dbReference>
<keyword evidence="9" id="KW-1185">Reference proteome</keyword>
<evidence type="ECO:0000313" key="9">
    <source>
        <dbReference type="Proteomes" id="UP000002669"/>
    </source>
</evidence>
<organism evidence="9">
    <name type="scientific">Arthroderma gypseum (strain ATCC MYA-4604 / CBS 118893)</name>
    <name type="common">Microsporum gypseum</name>
    <dbReference type="NCBI Taxonomy" id="535722"/>
    <lineage>
        <taxon>Eukaryota</taxon>
        <taxon>Fungi</taxon>
        <taxon>Dikarya</taxon>
        <taxon>Ascomycota</taxon>
        <taxon>Pezizomycotina</taxon>
        <taxon>Eurotiomycetes</taxon>
        <taxon>Eurotiomycetidae</taxon>
        <taxon>Onygenales</taxon>
        <taxon>Arthrodermataceae</taxon>
        <taxon>Nannizzia</taxon>
    </lineage>
</organism>
<protein>
    <recommendedName>
        <fullName evidence="10">Phytanoyl-CoA dioxygenase</fullName>
    </recommendedName>
</protein>
<gene>
    <name evidence="8" type="ORF">MGYG_08852</name>
</gene>
<comment type="subunit">
    <text evidence="3">Homodimer.</text>
</comment>
<keyword evidence="5" id="KW-0223">Dioxygenase</keyword>
<dbReference type="OrthoDB" id="445007at2759"/>
<dbReference type="GO" id="GO:0051213">
    <property type="term" value="F:dioxygenase activity"/>
    <property type="evidence" value="ECO:0007669"/>
    <property type="project" value="UniProtKB-KW"/>
</dbReference>
<dbReference type="STRING" id="535722.E4V761"/>
<dbReference type="GO" id="GO:0046872">
    <property type="term" value="F:metal ion binding"/>
    <property type="evidence" value="ECO:0007669"/>
    <property type="project" value="UniProtKB-KW"/>
</dbReference>
<comment type="similarity">
    <text evidence="2">Belongs to the PhyH family.</text>
</comment>
<dbReference type="eggNOG" id="ENOG502SIE1">
    <property type="taxonomic scope" value="Eukaryota"/>
</dbReference>
<keyword evidence="4" id="KW-0479">Metal-binding</keyword>
<dbReference type="GeneID" id="10024397"/>
<accession>E4V761</accession>
<evidence type="ECO:0000256" key="1">
    <source>
        <dbReference type="ARBA" id="ARBA00001962"/>
    </source>
</evidence>
<name>E4V761_ARTGP</name>
<dbReference type="Pfam" id="PF05721">
    <property type="entry name" value="PhyH"/>
    <property type="match status" value="1"/>
</dbReference>
<evidence type="ECO:0000313" key="8">
    <source>
        <dbReference type="EMBL" id="EFQ96927.1"/>
    </source>
</evidence>
<dbReference type="FunCoup" id="E4V761">
    <property type="interactions" value="15"/>
</dbReference>
<proteinExistence type="inferred from homology"/>